<name>A0A075R7S9_BRELA</name>
<sequence>MLQSFPPVINKSCTILILGSMPGAVSLRKHEYYGNLRNHFWPIMYELFHEPIAESYEQRLAFLLNKRIALWDVIQNCEREGSLDSAIKYEKINDFDSLYEHYPAIQAILFNGTKAYQSYKKYRGFSDGRLYLTLPSTSPTPSRYIKNMQDKLGKWQIVLDLLGERKDE</sequence>
<evidence type="ECO:0000313" key="2">
    <source>
        <dbReference type="EMBL" id="AIG27929.1"/>
    </source>
</evidence>
<dbReference type="Proteomes" id="UP000005850">
    <property type="component" value="Chromosome"/>
</dbReference>
<evidence type="ECO:0000313" key="3">
    <source>
        <dbReference type="Proteomes" id="UP000005850"/>
    </source>
</evidence>
<protein>
    <submittedName>
        <fullName evidence="2">DNA-deoxyinosine glycosylase</fullName>
    </submittedName>
</protein>
<reference evidence="2 3" key="1">
    <citation type="journal article" date="2011" name="J. Bacteriol.">
        <title>Genome sequence of Brevibacillus laterosporus LMG 15441, a pathogen of invertebrates.</title>
        <authorList>
            <person name="Djukic M."/>
            <person name="Poehlein A."/>
            <person name="Thurmer A."/>
            <person name="Daniel R."/>
        </authorList>
    </citation>
    <scope>NUCLEOTIDE SEQUENCE [LARGE SCALE GENOMIC DNA]</scope>
    <source>
        <strain evidence="2 3">LMG 15441</strain>
    </source>
</reference>
<dbReference type="InterPro" id="IPR026353">
    <property type="entry name" value="Hypoxan-DNA_Glyclase"/>
</dbReference>
<dbReference type="HOGENOM" id="CLU_094865_1_0_9"/>
<feature type="domain" description="Uracil-DNA glycosylase-like" evidence="1">
    <location>
        <begin position="7"/>
        <end position="149"/>
    </location>
</feature>
<dbReference type="Pfam" id="PF03167">
    <property type="entry name" value="UDG"/>
    <property type="match status" value="1"/>
</dbReference>
<dbReference type="AlphaFoldDB" id="A0A075R7S9"/>
<organism evidence="2 3">
    <name type="scientific">Brevibacillus laterosporus LMG 15441</name>
    <dbReference type="NCBI Taxonomy" id="1042163"/>
    <lineage>
        <taxon>Bacteria</taxon>
        <taxon>Bacillati</taxon>
        <taxon>Bacillota</taxon>
        <taxon>Bacilli</taxon>
        <taxon>Bacillales</taxon>
        <taxon>Paenibacillaceae</taxon>
        <taxon>Brevibacillus</taxon>
    </lineage>
</organism>
<keyword evidence="3" id="KW-1185">Reference proteome</keyword>
<dbReference type="EMBL" id="CP007806">
    <property type="protein sequence ID" value="AIG27929.1"/>
    <property type="molecule type" value="Genomic_DNA"/>
</dbReference>
<gene>
    <name evidence="2" type="ORF">BRLA_c036270</name>
</gene>
<dbReference type="STRING" id="1042163.BRLA_c036270"/>
<dbReference type="CDD" id="cd10032">
    <property type="entry name" value="UDG-F6_HDG"/>
    <property type="match status" value="1"/>
</dbReference>
<evidence type="ECO:0000259" key="1">
    <source>
        <dbReference type="Pfam" id="PF03167"/>
    </source>
</evidence>
<dbReference type="InterPro" id="IPR036895">
    <property type="entry name" value="Uracil-DNA_glycosylase-like_sf"/>
</dbReference>
<dbReference type="NCBIfam" id="TIGR04274">
    <property type="entry name" value="hypoxanDNAglyco"/>
    <property type="match status" value="1"/>
</dbReference>
<accession>A0A075R7S9</accession>
<dbReference type="SUPFAM" id="SSF52141">
    <property type="entry name" value="Uracil-DNA glycosylase-like"/>
    <property type="match status" value="1"/>
</dbReference>
<dbReference type="InterPro" id="IPR005122">
    <property type="entry name" value="Uracil-DNA_glycosylase-like"/>
</dbReference>
<dbReference type="RefSeq" id="WP_041752322.1">
    <property type="nucleotide sequence ID" value="NZ_CP007806.1"/>
</dbReference>
<proteinExistence type="predicted"/>
<dbReference type="KEGG" id="blr:BRLA_c036270"/>
<dbReference type="Gene3D" id="3.40.470.10">
    <property type="entry name" value="Uracil-DNA glycosylase-like domain"/>
    <property type="match status" value="1"/>
</dbReference>
<dbReference type="eggNOG" id="COG3663">
    <property type="taxonomic scope" value="Bacteria"/>
</dbReference>